<name>A0A1E5L9U3_9FIRM</name>
<dbReference type="SUPFAM" id="SSF160544">
    <property type="entry name" value="EscU C-terminal domain-like"/>
    <property type="match status" value="1"/>
</dbReference>
<dbReference type="EMBL" id="MJAT01000001">
    <property type="protein sequence ID" value="OEH86789.1"/>
    <property type="molecule type" value="Genomic_DNA"/>
</dbReference>
<comment type="caution">
    <text evidence="1">The sequence shown here is derived from an EMBL/GenBank/DDBJ whole genome shotgun (WGS) entry which is preliminary data.</text>
</comment>
<dbReference type="STRING" id="1390249.BHU72_00520"/>
<dbReference type="InterPro" id="IPR029025">
    <property type="entry name" value="T3SS_substrate_exporter_C"/>
</dbReference>
<proteinExistence type="predicted"/>
<dbReference type="OrthoDB" id="9810419at2"/>
<dbReference type="PANTHER" id="PTHR30531">
    <property type="entry name" value="FLAGELLAR BIOSYNTHETIC PROTEIN FLHB"/>
    <property type="match status" value="1"/>
</dbReference>
<sequence>MMQKWFNQKKKRELSGPSAVALQYKEGEDDKPVVIAHGRGAVAQRILDLAKENDVPMQEDASLVSDLIDMDLGSSVPPQLYHVIAEVLIMLEEIENS</sequence>
<dbReference type="PANTHER" id="PTHR30531:SF12">
    <property type="entry name" value="FLAGELLAR BIOSYNTHETIC PROTEIN FLHB"/>
    <property type="match status" value="1"/>
</dbReference>
<accession>A0A1E5L9U3</accession>
<dbReference type="Proteomes" id="UP000095255">
    <property type="component" value="Unassembled WGS sequence"/>
</dbReference>
<dbReference type="InterPro" id="IPR006135">
    <property type="entry name" value="T3SS_substrate_exporter"/>
</dbReference>
<protein>
    <submittedName>
        <fullName evidence="1">Flagellar biosynthesis protein FlhS</fullName>
    </submittedName>
</protein>
<evidence type="ECO:0000313" key="1">
    <source>
        <dbReference type="EMBL" id="OEH86789.1"/>
    </source>
</evidence>
<keyword evidence="1" id="KW-0282">Flagellum</keyword>
<keyword evidence="1" id="KW-0966">Cell projection</keyword>
<dbReference type="AlphaFoldDB" id="A0A1E5L9U3"/>
<dbReference type="GO" id="GO:0009306">
    <property type="term" value="P:protein secretion"/>
    <property type="evidence" value="ECO:0007669"/>
    <property type="project" value="InterPro"/>
</dbReference>
<dbReference type="GO" id="GO:0005886">
    <property type="term" value="C:plasma membrane"/>
    <property type="evidence" value="ECO:0007669"/>
    <property type="project" value="TreeGrafter"/>
</dbReference>
<gene>
    <name evidence="1" type="ORF">BHU72_00520</name>
</gene>
<dbReference type="Pfam" id="PF01312">
    <property type="entry name" value="Bac_export_2"/>
    <property type="match status" value="1"/>
</dbReference>
<dbReference type="RefSeq" id="WP_069700667.1">
    <property type="nucleotide sequence ID" value="NZ_MJAT01000001.1"/>
</dbReference>
<evidence type="ECO:0000313" key="2">
    <source>
        <dbReference type="Proteomes" id="UP000095255"/>
    </source>
</evidence>
<keyword evidence="2" id="KW-1185">Reference proteome</keyword>
<reference evidence="1 2" key="1">
    <citation type="submission" date="2016-09" db="EMBL/GenBank/DDBJ databases">
        <title>Desulfuribacillus arsenicus sp. nov., an obligately anaerobic, dissimilatory arsenic- and antimonate-reducing bacterium isolated from anoxic sediments.</title>
        <authorList>
            <person name="Abin C.A."/>
            <person name="Hollibaugh J.T."/>
        </authorList>
    </citation>
    <scope>NUCLEOTIDE SEQUENCE [LARGE SCALE GENOMIC DNA]</scope>
    <source>
        <strain evidence="1 2">MLFW-2</strain>
    </source>
</reference>
<organism evidence="1 2">
    <name type="scientific">Desulfuribacillus stibiiarsenatis</name>
    <dbReference type="NCBI Taxonomy" id="1390249"/>
    <lineage>
        <taxon>Bacteria</taxon>
        <taxon>Bacillati</taxon>
        <taxon>Bacillota</taxon>
        <taxon>Desulfuribacillia</taxon>
        <taxon>Desulfuribacillales</taxon>
        <taxon>Desulfuribacillaceae</taxon>
        <taxon>Desulfuribacillus</taxon>
    </lineage>
</organism>
<dbReference type="Gene3D" id="3.40.1690.10">
    <property type="entry name" value="secretion proteins EscU"/>
    <property type="match status" value="1"/>
</dbReference>
<keyword evidence="1" id="KW-0969">Cilium</keyword>